<dbReference type="EMBL" id="QJJQ01000019">
    <property type="protein sequence ID" value="PXW82317.1"/>
    <property type="molecule type" value="Genomic_DNA"/>
</dbReference>
<dbReference type="Proteomes" id="UP000247978">
    <property type="component" value="Unassembled WGS sequence"/>
</dbReference>
<dbReference type="Pfam" id="PF03960">
    <property type="entry name" value="ArsC"/>
    <property type="match status" value="1"/>
</dbReference>
<comment type="caution">
    <text evidence="2">The sequence shown here is derived from an EMBL/GenBank/DDBJ whole genome shotgun (WGS) entry which is preliminary data.</text>
</comment>
<protein>
    <submittedName>
        <fullName evidence="2">Regulatory protein spx</fullName>
    </submittedName>
</protein>
<dbReference type="NCBIfam" id="NF002459">
    <property type="entry name" value="PRK01655.1"/>
    <property type="match status" value="1"/>
</dbReference>
<gene>
    <name evidence="2" type="ORF">DFR56_1192</name>
</gene>
<keyword evidence="3" id="KW-1185">Reference proteome</keyword>
<accession>A0A2V3VKL3</accession>
<dbReference type="Gene3D" id="3.40.30.10">
    <property type="entry name" value="Glutaredoxin"/>
    <property type="match status" value="1"/>
</dbReference>
<evidence type="ECO:0000256" key="1">
    <source>
        <dbReference type="PROSITE-ProRule" id="PRU01282"/>
    </source>
</evidence>
<dbReference type="CDD" id="cd03032">
    <property type="entry name" value="ArsC_Spx"/>
    <property type="match status" value="1"/>
</dbReference>
<dbReference type="AlphaFoldDB" id="A0A2V3VKL3"/>
<proteinExistence type="inferred from homology"/>
<dbReference type="InterPro" id="IPR006660">
    <property type="entry name" value="Arsenate_reductase-like"/>
</dbReference>
<sequence length="130" mass="15471">MDITVYGSSCASTRKSKRWFKEHAIPFEYRDITRKPLIENEMQAILRMTEEGTKDIISTRSNIYKELNLDIDNLPLKQLYELIYKFPKLLRQPIIVGVNKLQVGFDEYNIRQFIPREERKKLLNETLSMT</sequence>
<dbReference type="InterPro" id="IPR036249">
    <property type="entry name" value="Thioredoxin-like_sf"/>
</dbReference>
<evidence type="ECO:0000313" key="3">
    <source>
        <dbReference type="Proteomes" id="UP000247978"/>
    </source>
</evidence>
<reference evidence="2 3" key="1">
    <citation type="submission" date="2018-05" db="EMBL/GenBank/DDBJ databases">
        <title>Genomic Encyclopedia of Type Strains, Phase IV (KMG-IV): sequencing the most valuable type-strain genomes for metagenomic binning, comparative biology and taxonomic classification.</title>
        <authorList>
            <person name="Goeker M."/>
        </authorList>
    </citation>
    <scope>NUCLEOTIDE SEQUENCE [LARGE SCALE GENOMIC DNA]</scope>
    <source>
        <strain evidence="2 3">DSM 28556</strain>
    </source>
</reference>
<dbReference type="PROSITE" id="PS51353">
    <property type="entry name" value="ARSC"/>
    <property type="match status" value="1"/>
</dbReference>
<dbReference type="RefSeq" id="WP_110397119.1">
    <property type="nucleotide sequence ID" value="NZ_JADIJL010000020.1"/>
</dbReference>
<name>A0A2V3VKL3_9BACI</name>
<evidence type="ECO:0000313" key="2">
    <source>
        <dbReference type="EMBL" id="PXW82317.1"/>
    </source>
</evidence>
<dbReference type="NCBIfam" id="TIGR01617">
    <property type="entry name" value="arsC_related"/>
    <property type="match status" value="1"/>
</dbReference>
<organism evidence="2 3">
    <name type="scientific">Pseudogracilibacillus auburnensis</name>
    <dbReference type="NCBI Taxonomy" id="1494959"/>
    <lineage>
        <taxon>Bacteria</taxon>
        <taxon>Bacillati</taxon>
        <taxon>Bacillota</taxon>
        <taxon>Bacilli</taxon>
        <taxon>Bacillales</taxon>
        <taxon>Bacillaceae</taxon>
        <taxon>Pseudogracilibacillus</taxon>
    </lineage>
</organism>
<dbReference type="PANTHER" id="PTHR30041">
    <property type="entry name" value="ARSENATE REDUCTASE"/>
    <property type="match status" value="1"/>
</dbReference>
<dbReference type="PANTHER" id="PTHR30041:SF7">
    <property type="entry name" value="GLOBAL TRANSCRIPTIONAL REGULATOR SPX"/>
    <property type="match status" value="1"/>
</dbReference>
<comment type="similarity">
    <text evidence="1">Belongs to the ArsC family.</text>
</comment>
<dbReference type="OrthoDB" id="9794155at2"/>
<dbReference type="SUPFAM" id="SSF52833">
    <property type="entry name" value="Thioredoxin-like"/>
    <property type="match status" value="1"/>
</dbReference>
<dbReference type="InterPro" id="IPR006504">
    <property type="entry name" value="Tscrpt_reg_Spx/MgsR"/>
</dbReference>